<evidence type="ECO:0000313" key="3">
    <source>
        <dbReference type="WBParaSite" id="HPBE_0002141801-mRNA-1"/>
    </source>
</evidence>
<gene>
    <name evidence="1" type="ORF">HPBE_LOCUS21417</name>
</gene>
<dbReference type="OrthoDB" id="5910506at2759"/>
<dbReference type="Proteomes" id="UP000050761">
    <property type="component" value="Unassembled WGS sequence"/>
</dbReference>
<evidence type="ECO:0000313" key="1">
    <source>
        <dbReference type="EMBL" id="VDP25215.1"/>
    </source>
</evidence>
<dbReference type="WBParaSite" id="HPBE_0002141801-mRNA-1">
    <property type="protein sequence ID" value="HPBE_0002141801-mRNA-1"/>
    <property type="gene ID" value="HPBE_0002141801"/>
</dbReference>
<reference evidence="1 2" key="1">
    <citation type="submission" date="2018-11" db="EMBL/GenBank/DDBJ databases">
        <authorList>
            <consortium name="Pathogen Informatics"/>
        </authorList>
    </citation>
    <scope>NUCLEOTIDE SEQUENCE [LARGE SCALE GENOMIC DNA]</scope>
</reference>
<sequence>MVNEQMEATSPELERLLLNEPSVEEQLLWMSATLAEMANAVKVLAEQNASQNMPATVLEDHLEQGSTRAATKMVTTMAHSEREHVLLECGAMSAEVDNLKKIEKDQTALCELLSGRFSFLRRFVLTSTERDEACMREVEQLLEVENEEAVDKTRVVTPCMDHAKAARKQVDIQQMNVHEYGNVEYYAFFDPRAVEQGECLPRKDELAESDAGCVATTVHDAEWTESSKRERVTTLRNPRQTARMANLKNKEVAKESATTVAQFGVLQNIATILLIQCQREKRTLTLHNSIKGGELETLAKFHSIGSEVDMRINERGECGRGFSGEADDGRNPVIRALQAGRT</sequence>
<dbReference type="EMBL" id="UZAH01032979">
    <property type="protein sequence ID" value="VDP25215.1"/>
    <property type="molecule type" value="Genomic_DNA"/>
</dbReference>
<keyword evidence="2" id="KW-1185">Reference proteome</keyword>
<dbReference type="AlphaFoldDB" id="A0A183GG42"/>
<protein>
    <submittedName>
        <fullName evidence="3">WGS project CAEQ00000000 data, annotated contig</fullName>
    </submittedName>
</protein>
<accession>A0A3P8D1I7</accession>
<organism evidence="2 3">
    <name type="scientific">Heligmosomoides polygyrus</name>
    <name type="common">Parasitic roundworm</name>
    <dbReference type="NCBI Taxonomy" id="6339"/>
    <lineage>
        <taxon>Eukaryota</taxon>
        <taxon>Metazoa</taxon>
        <taxon>Ecdysozoa</taxon>
        <taxon>Nematoda</taxon>
        <taxon>Chromadorea</taxon>
        <taxon>Rhabditida</taxon>
        <taxon>Rhabditina</taxon>
        <taxon>Rhabditomorpha</taxon>
        <taxon>Strongyloidea</taxon>
        <taxon>Heligmosomidae</taxon>
        <taxon>Heligmosomoides</taxon>
    </lineage>
</organism>
<proteinExistence type="predicted"/>
<accession>A0A183GG42</accession>
<name>A0A183GG42_HELPZ</name>
<reference evidence="3" key="2">
    <citation type="submission" date="2019-09" db="UniProtKB">
        <authorList>
            <consortium name="WormBaseParasite"/>
        </authorList>
    </citation>
    <scope>IDENTIFICATION</scope>
</reference>
<evidence type="ECO:0000313" key="2">
    <source>
        <dbReference type="Proteomes" id="UP000050761"/>
    </source>
</evidence>